<organism evidence="1 2">
    <name type="scientific">Thermus scotoductus</name>
    <dbReference type="NCBI Taxonomy" id="37636"/>
    <lineage>
        <taxon>Bacteria</taxon>
        <taxon>Thermotogati</taxon>
        <taxon>Deinococcota</taxon>
        <taxon>Deinococci</taxon>
        <taxon>Thermales</taxon>
        <taxon>Thermaceae</taxon>
        <taxon>Thermus</taxon>
    </lineage>
</organism>
<dbReference type="EMBL" id="PELP01000167">
    <property type="protein sequence ID" value="RTH04455.1"/>
    <property type="molecule type" value="Genomic_DNA"/>
</dbReference>
<evidence type="ECO:0000313" key="1">
    <source>
        <dbReference type="EMBL" id="RTH04455.1"/>
    </source>
</evidence>
<accession>A0A430RAP5</accession>
<dbReference type="RefSeq" id="WP_126200363.1">
    <property type="nucleotide sequence ID" value="NZ_PELP01000167.1"/>
</dbReference>
<reference evidence="1 2" key="1">
    <citation type="journal article" date="2019" name="Extremophiles">
        <title>Biogeography of thermophiles and predominance of Thermus scotoductus in domestic water heaters.</title>
        <authorList>
            <person name="Wilpiszeski R.L."/>
            <person name="Zhang Z."/>
            <person name="House C.H."/>
        </authorList>
    </citation>
    <scope>NUCLEOTIDE SEQUENCE [LARGE SCALE GENOMIC DNA]</scope>
    <source>
        <strain evidence="1 2">34_S34</strain>
    </source>
</reference>
<proteinExistence type="predicted"/>
<dbReference type="AlphaFoldDB" id="A0A430RAP5"/>
<evidence type="ECO:0000313" key="2">
    <source>
        <dbReference type="Proteomes" id="UP000286734"/>
    </source>
</evidence>
<comment type="caution">
    <text evidence="1">The sequence shown here is derived from an EMBL/GenBank/DDBJ whole genome shotgun (WGS) entry which is preliminary data.</text>
</comment>
<gene>
    <name evidence="1" type="ORF">CSW47_06765</name>
</gene>
<sequence length="100" mass="11259">MEALARDLAEEFRDPGSVRFYAHLLWGALRLEDYGLRQGALEVLAWAIGRVREAVATAEFSRRKVLRPGALLASLIKAEGLLDQIRQTSHRHSAFPKEAF</sequence>
<protein>
    <submittedName>
        <fullName evidence="1">Uncharacterized protein</fullName>
    </submittedName>
</protein>
<dbReference type="Proteomes" id="UP000286734">
    <property type="component" value="Unassembled WGS sequence"/>
</dbReference>
<name>A0A430RAP5_THESC</name>